<accession>A0A3R8Q106</accession>
<reference evidence="3" key="1">
    <citation type="submission" date="2018-08" db="EMBL/GenBank/DDBJ databases">
        <authorList>
            <person name="Khan S.A."/>
            <person name="J S.E."/>
        </authorList>
    </citation>
    <scope>NUCLEOTIDE SEQUENCE [LARGE SCALE GENOMIC DNA]</scope>
    <source>
        <strain evidence="3">PoM-212</strain>
    </source>
</reference>
<organism evidence="2 3">
    <name type="scientific">Maribacter algicola</name>
    <dbReference type="NCBI Taxonomy" id="2498892"/>
    <lineage>
        <taxon>Bacteria</taxon>
        <taxon>Pseudomonadati</taxon>
        <taxon>Bacteroidota</taxon>
        <taxon>Flavobacteriia</taxon>
        <taxon>Flavobacteriales</taxon>
        <taxon>Flavobacteriaceae</taxon>
        <taxon>Maribacter</taxon>
    </lineage>
</organism>
<protein>
    <submittedName>
        <fullName evidence="2">Histidine phosphatase family protein</fullName>
    </submittedName>
</protein>
<dbReference type="EMBL" id="QUSX01000004">
    <property type="protein sequence ID" value="RRQ47669.1"/>
    <property type="molecule type" value="Genomic_DNA"/>
</dbReference>
<evidence type="ECO:0000256" key="1">
    <source>
        <dbReference type="PIRSR" id="PIRSR613078-2"/>
    </source>
</evidence>
<keyword evidence="3" id="KW-1185">Reference proteome</keyword>
<evidence type="ECO:0000313" key="3">
    <source>
        <dbReference type="Proteomes" id="UP000286990"/>
    </source>
</evidence>
<name>A0A3R8Q106_9FLAO</name>
<gene>
    <name evidence="2" type="ORF">DZC72_16945</name>
</gene>
<dbReference type="Proteomes" id="UP000286990">
    <property type="component" value="Unassembled WGS sequence"/>
</dbReference>
<feature type="binding site" evidence="1">
    <location>
        <position position="57"/>
    </location>
    <ligand>
        <name>substrate</name>
    </ligand>
</feature>
<sequence length="161" mass="18291">MKNLLFMRHGKSSWDLDVEDQDRPLAQRGIDDAHLVGSKLSKGQIRLDFTFSSPANRALHTAMICLRNLKFPMAKFQIATDLYDFTGNHVLDFVKKMDNSLGTVMIFGHNHAFTHLVNSLGDSYIENVPTSGFVHIRFKQDSWASISQGKTVETIFPKHLR</sequence>
<dbReference type="OrthoDB" id="9810154at2"/>
<dbReference type="AlphaFoldDB" id="A0A3R8Q106"/>
<dbReference type="Pfam" id="PF00300">
    <property type="entry name" value="His_Phos_1"/>
    <property type="match status" value="1"/>
</dbReference>
<dbReference type="SUPFAM" id="SSF53254">
    <property type="entry name" value="Phosphoglycerate mutase-like"/>
    <property type="match status" value="1"/>
</dbReference>
<proteinExistence type="predicted"/>
<evidence type="ECO:0000313" key="2">
    <source>
        <dbReference type="EMBL" id="RRQ47669.1"/>
    </source>
</evidence>
<comment type="caution">
    <text evidence="2">The sequence shown here is derived from an EMBL/GenBank/DDBJ whole genome shotgun (WGS) entry which is preliminary data.</text>
</comment>
<dbReference type="RefSeq" id="WP_125224083.1">
    <property type="nucleotide sequence ID" value="NZ_QUSX01000004.1"/>
</dbReference>
<dbReference type="SMART" id="SM00855">
    <property type="entry name" value="PGAM"/>
    <property type="match status" value="1"/>
</dbReference>
<dbReference type="CDD" id="cd07040">
    <property type="entry name" value="HP"/>
    <property type="match status" value="1"/>
</dbReference>
<dbReference type="InterPro" id="IPR013078">
    <property type="entry name" value="His_Pase_superF_clade-1"/>
</dbReference>
<reference evidence="3" key="2">
    <citation type="submission" date="2018-12" db="EMBL/GenBank/DDBJ databases">
        <title>Maribacter lutimaris sp. nov., isolated from marine sediment.</title>
        <authorList>
            <person name="Kim K.K."/>
        </authorList>
    </citation>
    <scope>NUCLEOTIDE SEQUENCE [LARGE SCALE GENOMIC DNA]</scope>
    <source>
        <strain evidence="3">PoM-212</strain>
    </source>
</reference>
<dbReference type="Gene3D" id="3.40.50.1240">
    <property type="entry name" value="Phosphoglycerate mutase-like"/>
    <property type="match status" value="1"/>
</dbReference>
<dbReference type="InterPro" id="IPR029033">
    <property type="entry name" value="His_PPase_superfam"/>
</dbReference>